<proteinExistence type="predicted"/>
<dbReference type="PANTHER" id="PTHR41700:SF1">
    <property type="entry name" value="N-ACETYLTRANSFERASE DOMAIN-CONTAINING PROTEIN"/>
    <property type="match status" value="1"/>
</dbReference>
<dbReference type="PANTHER" id="PTHR41700">
    <property type="entry name" value="GCN5-RELATED N-ACETYLTRANSFERASE"/>
    <property type="match status" value="1"/>
</dbReference>
<gene>
    <name evidence="1" type="ORF">METZ01_LOCUS276095</name>
</gene>
<sequence>DEGGELHGFCYGFLGRDPGGRLVHSSHMLAVDERARNKGLGSRLKWAQRDYVLAQGVDMIVWTFDPLESINGCLNFGKLGGLSDDYVINLYGETASKLHAGTTTDRLTIKWLIDSPRVKKRATGEAGSVVETLIAGGLEAPWALQADGWGPGEPELELDAPRIRCEIPVNVQDVKAHDHSAAVAWREATQGVFNAYFERGYYVRECVRLSAAQSSVGPQTAYLLEHGNLETDGAGD</sequence>
<feature type="non-terminal residue" evidence="1">
    <location>
        <position position="1"/>
    </location>
</feature>
<dbReference type="InterPro" id="IPR038764">
    <property type="entry name" value="GNAT_N_AcTrfase_prd"/>
</dbReference>
<protein>
    <recommendedName>
        <fullName evidence="2">N-acetyltransferase domain-containing protein</fullName>
    </recommendedName>
</protein>
<dbReference type="CDD" id="cd04301">
    <property type="entry name" value="NAT_SF"/>
    <property type="match status" value="1"/>
</dbReference>
<dbReference type="EMBL" id="UINC01080369">
    <property type="protein sequence ID" value="SVC23241.1"/>
    <property type="molecule type" value="Genomic_DNA"/>
</dbReference>
<dbReference type="AlphaFoldDB" id="A0A382KKN4"/>
<dbReference type="InterPro" id="IPR016181">
    <property type="entry name" value="Acyl_CoA_acyltransferase"/>
</dbReference>
<accession>A0A382KKN4</accession>
<organism evidence="1">
    <name type="scientific">marine metagenome</name>
    <dbReference type="NCBI Taxonomy" id="408172"/>
    <lineage>
        <taxon>unclassified sequences</taxon>
        <taxon>metagenomes</taxon>
        <taxon>ecological metagenomes</taxon>
    </lineage>
</organism>
<dbReference type="SUPFAM" id="SSF55729">
    <property type="entry name" value="Acyl-CoA N-acyltransferases (Nat)"/>
    <property type="match status" value="1"/>
</dbReference>
<dbReference type="Gene3D" id="3.40.630.30">
    <property type="match status" value="1"/>
</dbReference>
<name>A0A382KKN4_9ZZZZ</name>
<reference evidence="1" key="1">
    <citation type="submission" date="2018-05" db="EMBL/GenBank/DDBJ databases">
        <authorList>
            <person name="Lanie J.A."/>
            <person name="Ng W.-L."/>
            <person name="Kazmierczak K.M."/>
            <person name="Andrzejewski T.M."/>
            <person name="Davidsen T.M."/>
            <person name="Wayne K.J."/>
            <person name="Tettelin H."/>
            <person name="Glass J.I."/>
            <person name="Rusch D."/>
            <person name="Podicherti R."/>
            <person name="Tsui H.-C.T."/>
            <person name="Winkler M.E."/>
        </authorList>
    </citation>
    <scope>NUCLEOTIDE SEQUENCE</scope>
</reference>
<evidence type="ECO:0000313" key="1">
    <source>
        <dbReference type="EMBL" id="SVC23241.1"/>
    </source>
</evidence>
<evidence type="ECO:0008006" key="2">
    <source>
        <dbReference type="Google" id="ProtNLM"/>
    </source>
</evidence>